<dbReference type="Pfam" id="PF13419">
    <property type="entry name" value="HAD_2"/>
    <property type="match status" value="1"/>
</dbReference>
<protein>
    <submittedName>
        <fullName evidence="1">HAD-superfamily hydrolase, subfamily IA, variant 3</fullName>
    </submittedName>
</protein>
<reference evidence="2" key="1">
    <citation type="submission" date="2019-02" db="EMBL/GenBank/DDBJ databases">
        <title>Draft genome sequence of Planktothrix agardhii NIES-905.</title>
        <authorList>
            <person name="Yamaguchi H."/>
            <person name="Suzuki S."/>
            <person name="Kawachi M."/>
        </authorList>
    </citation>
    <scope>NUCLEOTIDE SEQUENCE [LARGE SCALE GENOMIC DNA]</scope>
    <source>
        <strain evidence="2">CCAP 1459/11A</strain>
    </source>
</reference>
<dbReference type="InterPro" id="IPR044999">
    <property type="entry name" value="CbbY-like"/>
</dbReference>
<dbReference type="NCBIfam" id="TIGR01509">
    <property type="entry name" value="HAD-SF-IA-v3"/>
    <property type="match status" value="1"/>
</dbReference>
<dbReference type="InterPro" id="IPR036412">
    <property type="entry name" value="HAD-like_sf"/>
</dbReference>
<dbReference type="AlphaFoldDB" id="A0A4V0XUH1"/>
<organism evidence="1 2">
    <name type="scientific">Planktothrix agardhii CCAP 1459/11A</name>
    <dbReference type="NCBI Taxonomy" id="282420"/>
    <lineage>
        <taxon>Bacteria</taxon>
        <taxon>Bacillati</taxon>
        <taxon>Cyanobacteriota</taxon>
        <taxon>Cyanophyceae</taxon>
        <taxon>Oscillatoriophycideae</taxon>
        <taxon>Oscillatoriales</taxon>
        <taxon>Microcoleaceae</taxon>
        <taxon>Planktothrix</taxon>
    </lineage>
</organism>
<dbReference type="SFLD" id="SFLDS00003">
    <property type="entry name" value="Haloacid_Dehalogenase"/>
    <property type="match status" value="1"/>
</dbReference>
<dbReference type="InterPro" id="IPR023198">
    <property type="entry name" value="PGP-like_dom2"/>
</dbReference>
<sequence length="250" mass="28314">MVNLKSLIFDVDGTLADTERDGHRLAFNQAFFQVGLSWNWSVDLYGELLAIGGGKERIRYYIEKYEPDFLLTEKLDDLIRDLHQLKNEYYRKLLDQGSIPLRPGIQRLIQEAKEHRIRLAIATTSALPNVLALLENTAIHPDWFEIIAAGDIVSAKKPAPDIYFYVLEKLGLNAADCLVFEDSYHGFSASKQAGLKTIITVNDYTKNQDFTDALLVVNHLGEPNKPFTVLEGNIPEKCYLDLALISSYFC</sequence>
<evidence type="ECO:0000313" key="2">
    <source>
        <dbReference type="Proteomes" id="UP000299794"/>
    </source>
</evidence>
<dbReference type="CDD" id="cd07528">
    <property type="entry name" value="HAD_CbbY-like"/>
    <property type="match status" value="1"/>
</dbReference>
<dbReference type="EMBL" id="BJCD01000037">
    <property type="protein sequence ID" value="GDZ93819.1"/>
    <property type="molecule type" value="Genomic_DNA"/>
</dbReference>
<dbReference type="SFLD" id="SFLDG01129">
    <property type="entry name" value="C1.5:_HAD__Beta-PGM__Phosphata"/>
    <property type="match status" value="1"/>
</dbReference>
<name>A0A4V0XUH1_PLAAG</name>
<dbReference type="GO" id="GO:0016787">
    <property type="term" value="F:hydrolase activity"/>
    <property type="evidence" value="ECO:0007669"/>
    <property type="project" value="UniProtKB-KW"/>
</dbReference>
<comment type="caution">
    <text evidence="1">The sequence shown here is derived from an EMBL/GenBank/DDBJ whole genome shotgun (WGS) entry which is preliminary data.</text>
</comment>
<dbReference type="SFLD" id="SFLDF00035">
    <property type="entry name" value="phosphoglycolate_phosphatase"/>
    <property type="match status" value="1"/>
</dbReference>
<dbReference type="PANTHER" id="PTHR42896:SF2">
    <property type="entry name" value="CBBY-LIKE PROTEIN"/>
    <property type="match status" value="1"/>
</dbReference>
<dbReference type="RefSeq" id="WP_026787534.1">
    <property type="nucleotide sequence ID" value="NZ_BJCD01000037.1"/>
</dbReference>
<dbReference type="SFLD" id="SFLDG01135">
    <property type="entry name" value="C1.5.6:_HAD__Beta-PGM__Phospha"/>
    <property type="match status" value="1"/>
</dbReference>
<proteinExistence type="predicted"/>
<dbReference type="InterPro" id="IPR006439">
    <property type="entry name" value="HAD-SF_hydro_IA"/>
</dbReference>
<keyword evidence="1" id="KW-0378">Hydrolase</keyword>
<dbReference type="InterPro" id="IPR023214">
    <property type="entry name" value="HAD_sf"/>
</dbReference>
<accession>A0A4V0XUH1</accession>
<dbReference type="Gene3D" id="3.40.50.1000">
    <property type="entry name" value="HAD superfamily/HAD-like"/>
    <property type="match status" value="1"/>
</dbReference>
<gene>
    <name evidence="1" type="ORF">PA905_16590</name>
</gene>
<dbReference type="InterPro" id="IPR041492">
    <property type="entry name" value="HAD_2"/>
</dbReference>
<evidence type="ECO:0000313" key="1">
    <source>
        <dbReference type="EMBL" id="GDZ93819.1"/>
    </source>
</evidence>
<dbReference type="PANTHER" id="PTHR42896">
    <property type="entry name" value="XYLULOSE-1,5-BISPHOSPHATE (XUBP) PHOSPHATASE"/>
    <property type="match status" value="1"/>
</dbReference>
<dbReference type="SUPFAM" id="SSF56784">
    <property type="entry name" value="HAD-like"/>
    <property type="match status" value="1"/>
</dbReference>
<dbReference type="Gene3D" id="1.10.150.240">
    <property type="entry name" value="Putative phosphatase, domain 2"/>
    <property type="match status" value="1"/>
</dbReference>
<dbReference type="Proteomes" id="UP000299794">
    <property type="component" value="Unassembled WGS sequence"/>
</dbReference>